<protein>
    <submittedName>
        <fullName evidence="1">Uncharacterized protein</fullName>
    </submittedName>
</protein>
<comment type="caution">
    <text evidence="1">The sequence shown here is derived from an EMBL/GenBank/DDBJ whole genome shotgun (WGS) entry which is preliminary data.</text>
</comment>
<proteinExistence type="predicted"/>
<keyword evidence="2" id="KW-1185">Reference proteome</keyword>
<accession>A0AAD8MIP4</accession>
<evidence type="ECO:0000313" key="2">
    <source>
        <dbReference type="Proteomes" id="UP001237642"/>
    </source>
</evidence>
<evidence type="ECO:0000313" key="1">
    <source>
        <dbReference type="EMBL" id="KAK1377460.1"/>
    </source>
</evidence>
<gene>
    <name evidence="1" type="ORF">POM88_024204</name>
</gene>
<reference evidence="1" key="2">
    <citation type="submission" date="2023-05" db="EMBL/GenBank/DDBJ databases">
        <authorList>
            <person name="Schelkunov M.I."/>
        </authorList>
    </citation>
    <scope>NUCLEOTIDE SEQUENCE</scope>
    <source>
        <strain evidence="1">Hsosn_3</strain>
        <tissue evidence="1">Leaf</tissue>
    </source>
</reference>
<dbReference type="AlphaFoldDB" id="A0AAD8MIP4"/>
<sequence length="183" mass="20784">MIYRVLGNYGKRKERFREGIFSGQSSKSTATDNKLTTEEIMRMAAERFIHFSNKELDGITGFIHPHGTGLSSLSSEDTRMVDLAHLLLASAEKVGNKQFDAAHKLLVATEGEDRIIRSVNIDVWRVFFQSLRMVEIDISKSSLDQANLVLEQKFSCEKSCTIYKNGKCLFVGWYILMLLPNIE</sequence>
<name>A0AAD8MIP4_9APIA</name>
<organism evidence="1 2">
    <name type="scientific">Heracleum sosnowskyi</name>
    <dbReference type="NCBI Taxonomy" id="360622"/>
    <lineage>
        <taxon>Eukaryota</taxon>
        <taxon>Viridiplantae</taxon>
        <taxon>Streptophyta</taxon>
        <taxon>Embryophyta</taxon>
        <taxon>Tracheophyta</taxon>
        <taxon>Spermatophyta</taxon>
        <taxon>Magnoliopsida</taxon>
        <taxon>eudicotyledons</taxon>
        <taxon>Gunneridae</taxon>
        <taxon>Pentapetalae</taxon>
        <taxon>asterids</taxon>
        <taxon>campanulids</taxon>
        <taxon>Apiales</taxon>
        <taxon>Apiaceae</taxon>
        <taxon>Apioideae</taxon>
        <taxon>apioid superclade</taxon>
        <taxon>Tordylieae</taxon>
        <taxon>Tordyliinae</taxon>
        <taxon>Heracleum</taxon>
    </lineage>
</organism>
<dbReference type="EMBL" id="JAUIZM010000006">
    <property type="protein sequence ID" value="KAK1377460.1"/>
    <property type="molecule type" value="Genomic_DNA"/>
</dbReference>
<reference evidence="1" key="1">
    <citation type="submission" date="2023-02" db="EMBL/GenBank/DDBJ databases">
        <title>Genome of toxic invasive species Heracleum sosnowskyi carries increased number of genes despite the absence of recent whole-genome duplications.</title>
        <authorList>
            <person name="Schelkunov M."/>
            <person name="Shtratnikova V."/>
            <person name="Makarenko M."/>
            <person name="Klepikova A."/>
            <person name="Omelchenko D."/>
            <person name="Novikova G."/>
            <person name="Obukhova E."/>
            <person name="Bogdanov V."/>
            <person name="Penin A."/>
            <person name="Logacheva M."/>
        </authorList>
    </citation>
    <scope>NUCLEOTIDE SEQUENCE</scope>
    <source>
        <strain evidence="1">Hsosn_3</strain>
        <tissue evidence="1">Leaf</tissue>
    </source>
</reference>
<dbReference type="Proteomes" id="UP001237642">
    <property type="component" value="Unassembled WGS sequence"/>
</dbReference>